<feature type="region of interest" description="Disordered" evidence="1">
    <location>
        <begin position="56"/>
        <end position="94"/>
    </location>
</feature>
<evidence type="ECO:0000313" key="3">
    <source>
        <dbReference type="EMBL" id="RDX70510.1"/>
    </source>
</evidence>
<protein>
    <recommendedName>
        <fullName evidence="2">RNase H type-1 domain-containing protein</fullName>
    </recommendedName>
</protein>
<dbReference type="GO" id="GO:0004523">
    <property type="term" value="F:RNA-DNA hybrid ribonuclease activity"/>
    <property type="evidence" value="ECO:0007669"/>
    <property type="project" value="InterPro"/>
</dbReference>
<dbReference type="InterPro" id="IPR002156">
    <property type="entry name" value="RNaseH_domain"/>
</dbReference>
<evidence type="ECO:0000256" key="1">
    <source>
        <dbReference type="SAM" id="MobiDB-lite"/>
    </source>
</evidence>
<reference evidence="3" key="1">
    <citation type="submission" date="2018-05" db="EMBL/GenBank/DDBJ databases">
        <title>Draft genome of Mucuna pruriens seed.</title>
        <authorList>
            <person name="Nnadi N.E."/>
            <person name="Vos R."/>
            <person name="Hasami M.H."/>
            <person name="Devisetty U.K."/>
            <person name="Aguiy J.C."/>
        </authorList>
    </citation>
    <scope>NUCLEOTIDE SEQUENCE [LARGE SCALE GENOMIC DNA]</scope>
    <source>
        <strain evidence="3">JCA_2017</strain>
    </source>
</reference>
<feature type="domain" description="RNase H type-1" evidence="2">
    <location>
        <begin position="1"/>
        <end position="28"/>
    </location>
</feature>
<accession>A0A371EWS2</accession>
<name>A0A371EWS2_MUCPR</name>
<organism evidence="3 4">
    <name type="scientific">Mucuna pruriens</name>
    <name type="common">Velvet bean</name>
    <name type="synonym">Dolichos pruriens</name>
    <dbReference type="NCBI Taxonomy" id="157652"/>
    <lineage>
        <taxon>Eukaryota</taxon>
        <taxon>Viridiplantae</taxon>
        <taxon>Streptophyta</taxon>
        <taxon>Embryophyta</taxon>
        <taxon>Tracheophyta</taxon>
        <taxon>Spermatophyta</taxon>
        <taxon>Magnoliopsida</taxon>
        <taxon>eudicotyledons</taxon>
        <taxon>Gunneridae</taxon>
        <taxon>Pentapetalae</taxon>
        <taxon>rosids</taxon>
        <taxon>fabids</taxon>
        <taxon>Fabales</taxon>
        <taxon>Fabaceae</taxon>
        <taxon>Papilionoideae</taxon>
        <taxon>50 kb inversion clade</taxon>
        <taxon>NPAAA clade</taxon>
        <taxon>indigoferoid/millettioid clade</taxon>
        <taxon>Phaseoleae</taxon>
        <taxon>Mucuna</taxon>
    </lineage>
</organism>
<comment type="caution">
    <text evidence="3">The sequence shown here is derived from an EMBL/GenBank/DDBJ whole genome shotgun (WGS) entry which is preliminary data.</text>
</comment>
<dbReference type="Proteomes" id="UP000257109">
    <property type="component" value="Unassembled WGS sequence"/>
</dbReference>
<evidence type="ECO:0000313" key="4">
    <source>
        <dbReference type="Proteomes" id="UP000257109"/>
    </source>
</evidence>
<dbReference type="AlphaFoldDB" id="A0A371EWS2"/>
<dbReference type="GO" id="GO:0003676">
    <property type="term" value="F:nucleic acid binding"/>
    <property type="evidence" value="ECO:0007669"/>
    <property type="project" value="InterPro"/>
</dbReference>
<dbReference type="EMBL" id="QJKJ01011682">
    <property type="protein sequence ID" value="RDX70510.1"/>
    <property type="molecule type" value="Genomic_DNA"/>
</dbReference>
<evidence type="ECO:0000259" key="2">
    <source>
        <dbReference type="Pfam" id="PF13456"/>
    </source>
</evidence>
<proteinExistence type="predicted"/>
<gene>
    <name evidence="3" type="ORF">CR513_50238</name>
</gene>
<sequence length="94" mass="10693">MEMSEHFDKITFHYVPRDDNQMADALATLPSMLQVNQGQEMTIHVRHQIKMAHCQHLDQDETEPSSQPTAGGLGREHLNQAETQPMQANDPIRS</sequence>
<keyword evidence="4" id="KW-1185">Reference proteome</keyword>
<feature type="non-terminal residue" evidence="3">
    <location>
        <position position="1"/>
    </location>
</feature>
<dbReference type="Pfam" id="PF13456">
    <property type="entry name" value="RVT_3"/>
    <property type="match status" value="1"/>
</dbReference>